<dbReference type="GO" id="GO:0043022">
    <property type="term" value="F:ribosome binding"/>
    <property type="evidence" value="ECO:0007669"/>
    <property type="project" value="TreeGrafter"/>
</dbReference>
<dbReference type="EMBL" id="HG316455">
    <property type="protein sequence ID" value="CDF88248.1"/>
    <property type="molecule type" value="Genomic_DNA"/>
</dbReference>
<dbReference type="GO" id="GO:0005783">
    <property type="term" value="C:endoplasmic reticulum"/>
    <property type="evidence" value="ECO:0007669"/>
    <property type="project" value="UniProtKB-SubCell"/>
</dbReference>
<gene>
    <name evidence="12" type="ORF">BN860_05622g</name>
</gene>
<dbReference type="Pfam" id="PF08492">
    <property type="entry name" value="SRP72"/>
    <property type="match status" value="1"/>
</dbReference>
<keyword evidence="5 9" id="KW-0963">Cytoplasm</keyword>
<feature type="region of interest" description="Disordered" evidence="10">
    <location>
        <begin position="534"/>
        <end position="631"/>
    </location>
</feature>
<dbReference type="SUPFAM" id="SSF48452">
    <property type="entry name" value="TPR-like"/>
    <property type="match status" value="1"/>
</dbReference>
<evidence type="ECO:0000259" key="11">
    <source>
        <dbReference type="Pfam" id="PF08492"/>
    </source>
</evidence>
<evidence type="ECO:0000256" key="7">
    <source>
        <dbReference type="ARBA" id="ARBA00023135"/>
    </source>
</evidence>
<accession>A0A8J2T5A1</accession>
<evidence type="ECO:0000313" key="13">
    <source>
        <dbReference type="Proteomes" id="UP000019375"/>
    </source>
</evidence>
<dbReference type="GO" id="GO:0005786">
    <property type="term" value="C:signal recognition particle, endoplasmic reticulum targeting"/>
    <property type="evidence" value="ECO:0007669"/>
    <property type="project" value="UniProtKB-UniRule"/>
</dbReference>
<keyword evidence="7 9" id="KW-0733">Signal recognition particle</keyword>
<dbReference type="AlphaFoldDB" id="A0A8J2T5A1"/>
<feature type="compositionally biased region" description="Basic and acidic residues" evidence="10">
    <location>
        <begin position="605"/>
        <end position="615"/>
    </location>
</feature>
<dbReference type="InterPro" id="IPR013699">
    <property type="entry name" value="Signal_recog_part_SRP72_RNA-bd"/>
</dbReference>
<evidence type="ECO:0000256" key="1">
    <source>
        <dbReference type="ARBA" id="ARBA00004240"/>
    </source>
</evidence>
<protein>
    <recommendedName>
        <fullName evidence="4 9">Signal recognition particle subunit SRP72</fullName>
    </recommendedName>
</protein>
<dbReference type="Gene3D" id="1.25.40.10">
    <property type="entry name" value="Tetratricopeptide repeat domain"/>
    <property type="match status" value="1"/>
</dbReference>
<evidence type="ECO:0000256" key="5">
    <source>
        <dbReference type="ARBA" id="ARBA00022490"/>
    </source>
</evidence>
<comment type="subcellular location">
    <subcellularLocation>
        <location evidence="2 9">Cytoplasm</location>
    </subcellularLocation>
    <subcellularLocation>
        <location evidence="1">Endoplasmic reticulum</location>
    </subcellularLocation>
</comment>
<evidence type="ECO:0000256" key="6">
    <source>
        <dbReference type="ARBA" id="ARBA00022824"/>
    </source>
</evidence>
<dbReference type="Proteomes" id="UP000019375">
    <property type="component" value="Unassembled WGS sequence"/>
</dbReference>
<feature type="compositionally biased region" description="Basic residues" evidence="10">
    <location>
        <begin position="616"/>
        <end position="631"/>
    </location>
</feature>
<dbReference type="InterPro" id="IPR026270">
    <property type="entry name" value="SRP72"/>
</dbReference>
<feature type="compositionally biased region" description="Basic and acidic residues" evidence="10">
    <location>
        <begin position="573"/>
        <end position="586"/>
    </location>
</feature>
<evidence type="ECO:0000256" key="4">
    <source>
        <dbReference type="ARBA" id="ARBA00018350"/>
    </source>
</evidence>
<comment type="similarity">
    <text evidence="3 9">Belongs to the SRP72 family.</text>
</comment>
<feature type="domain" description="Signal recognition particle SRP72 subunit RNA-binding" evidence="11">
    <location>
        <begin position="537"/>
        <end position="589"/>
    </location>
</feature>
<dbReference type="GO" id="GO:0006614">
    <property type="term" value="P:SRP-dependent cotranslational protein targeting to membrane"/>
    <property type="evidence" value="ECO:0007669"/>
    <property type="project" value="UniProtKB-UniRule"/>
</dbReference>
<evidence type="ECO:0000256" key="2">
    <source>
        <dbReference type="ARBA" id="ARBA00004496"/>
    </source>
</evidence>
<dbReference type="OrthoDB" id="5421607at2759"/>
<keyword evidence="13" id="KW-1185">Reference proteome</keyword>
<keyword evidence="8 9" id="KW-0687">Ribonucleoprotein</keyword>
<sequence length="631" mass="72753">MVRENLTQLLSQLSVQSAQGESAKVETTCLQLLENGCSEPGLILKNLLVAAIHQDKYQKGLNLLKNYKHLDDKFGSELVLEKLYIFYKLNKSAEFEKLYATVTPLNSNTFFEKTEREMRPLRGILHVRAQFCYKNGFYDEAFQIYHYLSTHNSDAFDDEIELACNVRAPLTGAPHLKLKNDLVVNSETTSYDLLFNESMIKCARGKHNEAIELLNKAHDIVKQEGYETDLDTIELQLAYVCQLKNDKLDCKKHLNNLLSRLAPDSPIYLLAKNNLKAFTDFSKYTTNLNLVMRELNLEKVNSINLQHFTREQWSILNRNQLFLHFFNNSSVQSKPTTLSRILSDYNNLIDDVNLETYRTQAKKAYHHALSMINSGVEGCTIGFSLLAVQLLVIEKQWDNAIRLCETFLNKLWERSQNVRTGKHHVVCYILFQLYNITARAHSKELLLKKLASESKILPRDAPFWKHIAFQYLECGDLQNSKKLFRQILTHDDDKFIRHILADDSINIEKGDELTSGIDIESLILSSADALDSHGARKRQNVNKIQKKRQDVRRKRRAQKAKKFLETRVTSKPLDPERWIPLKDRTTYRPKKKQQAKQTQGGSASKKAEQSLDISKKIKKSAASKSKKKSRK</sequence>
<keyword evidence="6" id="KW-0256">Endoplasmic reticulum</keyword>
<evidence type="ECO:0000256" key="10">
    <source>
        <dbReference type="SAM" id="MobiDB-lite"/>
    </source>
</evidence>
<comment type="function">
    <text evidence="9">Component of the signal recognition particle (SRP) complex, a ribonucleoprotein complex that mediates the cotranslational targeting of secretory and membrane proteins to the endoplasmic reticulum (ER).</text>
</comment>
<evidence type="ECO:0000313" key="12">
    <source>
        <dbReference type="EMBL" id="CDF88248.1"/>
    </source>
</evidence>
<evidence type="ECO:0000256" key="8">
    <source>
        <dbReference type="ARBA" id="ARBA00023274"/>
    </source>
</evidence>
<evidence type="ECO:0000256" key="9">
    <source>
        <dbReference type="PIRNR" id="PIRNR038922"/>
    </source>
</evidence>
<dbReference type="PIRSF" id="PIRSF038922">
    <property type="entry name" value="SRP72"/>
    <property type="match status" value="1"/>
</dbReference>
<dbReference type="GO" id="GO:0008312">
    <property type="term" value="F:7S RNA binding"/>
    <property type="evidence" value="ECO:0007669"/>
    <property type="project" value="InterPro"/>
</dbReference>
<reference evidence="13" key="1">
    <citation type="journal article" date="2013" name="Genome Announc.">
        <title>Genome sequence of the food spoilage yeast Zygosaccharomyces bailii CLIB 213(T).</title>
        <authorList>
            <person name="Galeote V."/>
            <person name="Bigey F."/>
            <person name="Devillers H."/>
            <person name="Neuveglise C."/>
            <person name="Dequin S."/>
        </authorList>
    </citation>
    <scope>NUCLEOTIDE SEQUENCE [LARGE SCALE GENOMIC DNA]</scope>
    <source>
        <strain evidence="13">CLIB 213 / ATCC 58445 / CBS 680 / CCRC 21525 / NBRC 1098 / NCYC 1416 / NRRL Y-2227</strain>
    </source>
</reference>
<evidence type="ECO:0000256" key="3">
    <source>
        <dbReference type="ARBA" id="ARBA00007676"/>
    </source>
</evidence>
<dbReference type="PANTHER" id="PTHR14094:SF9">
    <property type="entry name" value="SIGNAL RECOGNITION PARTICLE SUBUNIT SRP72"/>
    <property type="match status" value="1"/>
</dbReference>
<feature type="compositionally biased region" description="Basic residues" evidence="10">
    <location>
        <begin position="535"/>
        <end position="561"/>
    </location>
</feature>
<dbReference type="InterPro" id="IPR011990">
    <property type="entry name" value="TPR-like_helical_dom_sf"/>
</dbReference>
<organism evidence="12 13">
    <name type="scientific">Zygosaccharomyces bailii (strain CLIB 213 / ATCC 58445 / CBS 680 / BCRC 21525 / NBRC 1098 / NCYC 1416 / NRRL Y-2227)</name>
    <dbReference type="NCBI Taxonomy" id="1333698"/>
    <lineage>
        <taxon>Eukaryota</taxon>
        <taxon>Fungi</taxon>
        <taxon>Dikarya</taxon>
        <taxon>Ascomycota</taxon>
        <taxon>Saccharomycotina</taxon>
        <taxon>Saccharomycetes</taxon>
        <taxon>Saccharomycetales</taxon>
        <taxon>Saccharomycetaceae</taxon>
        <taxon>Zygosaccharomyces</taxon>
    </lineage>
</organism>
<dbReference type="PANTHER" id="PTHR14094">
    <property type="entry name" value="SIGNAL RECOGNITION PARTICLE 72"/>
    <property type="match status" value="1"/>
</dbReference>
<proteinExistence type="inferred from homology"/>
<name>A0A8J2T5A1_ZYGB2</name>